<keyword evidence="2" id="KW-1185">Reference proteome</keyword>
<reference evidence="1 2" key="1">
    <citation type="journal article" date="2010" name="Stand. Genomic Sci.">
        <title>Complete genome sequence of Meiothermus silvanus type strain (VI-R2).</title>
        <authorList>
            <person name="Sikorski J."/>
            <person name="Tindall B.J."/>
            <person name="Lowry S."/>
            <person name="Lucas S."/>
            <person name="Nolan M."/>
            <person name="Copeland A."/>
            <person name="Glavina Del Rio T."/>
            <person name="Tice H."/>
            <person name="Cheng J.F."/>
            <person name="Han C."/>
            <person name="Pitluck S."/>
            <person name="Liolios K."/>
            <person name="Ivanova N."/>
            <person name="Mavromatis K."/>
            <person name="Mikhailova N."/>
            <person name="Pati A."/>
            <person name="Goodwin L."/>
            <person name="Chen A."/>
            <person name="Palaniappan K."/>
            <person name="Land M."/>
            <person name="Hauser L."/>
            <person name="Chang Y.J."/>
            <person name="Jeffries C.D."/>
            <person name="Rohde M."/>
            <person name="Goker M."/>
            <person name="Woyke T."/>
            <person name="Bristow J."/>
            <person name="Eisen J.A."/>
            <person name="Markowitz V."/>
            <person name="Hugenholtz P."/>
            <person name="Kyrpides N.C."/>
            <person name="Klenk H.P."/>
            <person name="Lapidus A."/>
        </authorList>
    </citation>
    <scope>NUCLEOTIDE SEQUENCE [LARGE SCALE GENOMIC DNA]</scope>
    <source>
        <strain evidence="2">ATCC 700542 / DSM 9946 / VI-R2</strain>
    </source>
</reference>
<accession>D7BA07</accession>
<organism evidence="1 2">
    <name type="scientific">Allomeiothermus silvanus (strain ATCC 700542 / DSM 9946 / NBRC 106475 / NCIMB 13440 / VI-R2)</name>
    <name type="common">Thermus silvanus</name>
    <dbReference type="NCBI Taxonomy" id="526227"/>
    <lineage>
        <taxon>Bacteria</taxon>
        <taxon>Thermotogati</taxon>
        <taxon>Deinococcota</taxon>
        <taxon>Deinococci</taxon>
        <taxon>Thermales</taxon>
        <taxon>Thermaceae</taxon>
        <taxon>Allomeiothermus</taxon>
    </lineage>
</organism>
<dbReference type="STRING" id="526227.Mesil_0508"/>
<dbReference type="RefSeq" id="WP_013157047.1">
    <property type="nucleotide sequence ID" value="NC_014212.1"/>
</dbReference>
<evidence type="ECO:0000313" key="2">
    <source>
        <dbReference type="Proteomes" id="UP000001916"/>
    </source>
</evidence>
<sequence length="75" mass="8514">MELNASDLIEGKRLLGRWFTHRGRECVVRAVGEVWEMPGSAGREVGTWQLEVDGKALERVYGSLEAATWRLVERV</sequence>
<protein>
    <submittedName>
        <fullName evidence="1">Uncharacterized protein</fullName>
    </submittedName>
</protein>
<dbReference type="Proteomes" id="UP000001916">
    <property type="component" value="Chromosome"/>
</dbReference>
<name>D7BA07_ALLS1</name>
<gene>
    <name evidence="1" type="ordered locus">Mesil_0508</name>
</gene>
<evidence type="ECO:0000313" key="1">
    <source>
        <dbReference type="EMBL" id="ADH62441.1"/>
    </source>
</evidence>
<dbReference type="AlphaFoldDB" id="D7BA07"/>
<dbReference type="HOGENOM" id="CLU_2683554_0_0_0"/>
<dbReference type="OrthoDB" id="26397at2"/>
<dbReference type="KEGG" id="msv:Mesil_0508"/>
<proteinExistence type="predicted"/>
<dbReference type="EMBL" id="CP002042">
    <property type="protein sequence ID" value="ADH62441.1"/>
    <property type="molecule type" value="Genomic_DNA"/>
</dbReference>